<dbReference type="InterPro" id="IPR011041">
    <property type="entry name" value="Quinoprot_gluc/sorb_DH_b-prop"/>
</dbReference>
<dbReference type="AlphaFoldDB" id="A0AAW9SD50"/>
<dbReference type="GO" id="GO:0046872">
    <property type="term" value="F:metal ion binding"/>
    <property type="evidence" value="ECO:0007669"/>
    <property type="project" value="UniProtKB-KW"/>
</dbReference>
<evidence type="ECO:0000256" key="2">
    <source>
        <dbReference type="ARBA" id="ARBA00022723"/>
    </source>
</evidence>
<proteinExistence type="predicted"/>
<keyword evidence="2 4" id="KW-0479">Metal-binding</keyword>
<evidence type="ECO:0000256" key="1">
    <source>
        <dbReference type="ARBA" id="ARBA00022617"/>
    </source>
</evidence>
<dbReference type="Gene3D" id="1.10.760.10">
    <property type="entry name" value="Cytochrome c-like domain"/>
    <property type="match status" value="1"/>
</dbReference>
<dbReference type="GO" id="GO:0009055">
    <property type="term" value="F:electron transfer activity"/>
    <property type="evidence" value="ECO:0007669"/>
    <property type="project" value="InterPro"/>
</dbReference>
<dbReference type="EMBL" id="JBDKWZ010000018">
    <property type="protein sequence ID" value="MEN7550951.1"/>
    <property type="molecule type" value="Genomic_DNA"/>
</dbReference>
<protein>
    <submittedName>
        <fullName evidence="6">C-type cytochrome</fullName>
    </submittedName>
</protein>
<evidence type="ECO:0000313" key="6">
    <source>
        <dbReference type="EMBL" id="MEN7550951.1"/>
    </source>
</evidence>
<dbReference type="InterPro" id="IPR009056">
    <property type="entry name" value="Cyt_c-like_dom"/>
</dbReference>
<evidence type="ECO:0000256" key="3">
    <source>
        <dbReference type="ARBA" id="ARBA00023004"/>
    </source>
</evidence>
<comment type="caution">
    <text evidence="6">The sequence shown here is derived from an EMBL/GenBank/DDBJ whole genome shotgun (WGS) entry which is preliminary data.</text>
</comment>
<dbReference type="SUPFAM" id="SSF46626">
    <property type="entry name" value="Cytochrome c"/>
    <property type="match status" value="1"/>
</dbReference>
<evidence type="ECO:0000313" key="7">
    <source>
        <dbReference type="Proteomes" id="UP001403385"/>
    </source>
</evidence>
<dbReference type="InterPro" id="IPR036909">
    <property type="entry name" value="Cyt_c-like_dom_sf"/>
</dbReference>
<feature type="domain" description="Cytochrome c" evidence="5">
    <location>
        <begin position="561"/>
        <end position="662"/>
    </location>
</feature>
<dbReference type="Gene3D" id="2.120.10.30">
    <property type="entry name" value="TolB, C-terminal domain"/>
    <property type="match status" value="1"/>
</dbReference>
<gene>
    <name evidence="6" type="ORF">AAG747_23725</name>
</gene>
<dbReference type="InterPro" id="IPR011042">
    <property type="entry name" value="6-blade_b-propeller_TolB-like"/>
</dbReference>
<dbReference type="PANTHER" id="PTHR33546:SF1">
    <property type="entry name" value="LARGE, MULTIFUNCTIONAL SECRETED PROTEIN"/>
    <property type="match status" value="1"/>
</dbReference>
<keyword evidence="1 4" id="KW-0349">Heme</keyword>
<keyword evidence="3 4" id="KW-0408">Iron</keyword>
<reference evidence="6 7" key="1">
    <citation type="submission" date="2024-04" db="EMBL/GenBank/DDBJ databases">
        <title>Novel genus in family Flammeovirgaceae.</title>
        <authorList>
            <person name="Nguyen T.H."/>
            <person name="Vuong T.Q."/>
            <person name="Le H."/>
            <person name="Kim S.-G."/>
        </authorList>
    </citation>
    <scope>NUCLEOTIDE SEQUENCE [LARGE SCALE GENOMIC DNA]</scope>
    <source>
        <strain evidence="6 7">JCM 23209</strain>
    </source>
</reference>
<dbReference type="Proteomes" id="UP001403385">
    <property type="component" value="Unassembled WGS sequence"/>
</dbReference>
<accession>A0AAW9SD50</accession>
<organism evidence="6 7">
    <name type="scientific">Rapidithrix thailandica</name>
    <dbReference type="NCBI Taxonomy" id="413964"/>
    <lineage>
        <taxon>Bacteria</taxon>
        <taxon>Pseudomonadati</taxon>
        <taxon>Bacteroidota</taxon>
        <taxon>Cytophagia</taxon>
        <taxon>Cytophagales</taxon>
        <taxon>Flammeovirgaceae</taxon>
        <taxon>Rapidithrix</taxon>
    </lineage>
</organism>
<dbReference type="RefSeq" id="WP_346823733.1">
    <property type="nucleotide sequence ID" value="NZ_JBDKWZ010000018.1"/>
</dbReference>
<dbReference type="SUPFAM" id="SSF50952">
    <property type="entry name" value="Soluble quinoprotein glucose dehydrogenase"/>
    <property type="match status" value="1"/>
</dbReference>
<evidence type="ECO:0000259" key="5">
    <source>
        <dbReference type="PROSITE" id="PS51007"/>
    </source>
</evidence>
<sequence>MKMIYIELFQKAFRILILTLVVWATTFDFSRAQESPKEEDYFKILRMPTPEGIILEVGGLAVLPNGDLGISTRRGDIYIVENPTGRQPYFRKFASGLHEVLGLAYKDGALYCAQRGELTKLQDTNMDGKADVLETVCAWPLSGHYHEYSYGPKLAPDGSFFVSGNVAFGSEEWWRGESRVPWRGWVMKIDEKGQIEPWATGMRSPCGLGMIDGELFYTDNQGDWFGSGGIWHVTKGAFTGHPAGLRWANHPNSPVSLTPEEFYTKADKRQVKDEHGRYIKPENVVNEDFVTLYDLKKEFPEIKLPAVWLPHGIQGISNSEIVKIPEGTFGPFSGQILVGDQGQSKIMRVYMEKVKGEFQGASWDFRSGFQSGVLRMAWAGDGSLFVGETNRGWGSAGEANEGLQRLVWNQRTPFEMRTVKAKPDGFEIEFTKPVDKSLAEDLASYSAHSFIYKYHPVYGSPPVKNKEHKIKGVKVAEDGMTVRIIVDSLQQYHIHALSLDGIREKGTSYSLVHPTVYYTLNTIPEGKKLSLEEVSTKNSLAVKAPEPVKEEQKVKKAVMKKSATAKKPVVKQVAYTKTPTYQSVKGLLTKNTCLACHTTDKRQVGPSFRAIAKKNYSDEKIVQLIYNPQPQNWPDYATEMPPMPQVPKEEALKIARWINSLEK</sequence>
<evidence type="ECO:0000256" key="4">
    <source>
        <dbReference type="PROSITE-ProRule" id="PRU00433"/>
    </source>
</evidence>
<dbReference type="PROSITE" id="PS51007">
    <property type="entry name" value="CYTC"/>
    <property type="match status" value="1"/>
</dbReference>
<name>A0AAW9SD50_9BACT</name>
<dbReference type="PANTHER" id="PTHR33546">
    <property type="entry name" value="LARGE, MULTIFUNCTIONAL SECRETED PROTEIN-RELATED"/>
    <property type="match status" value="1"/>
</dbReference>
<dbReference type="GO" id="GO:0020037">
    <property type="term" value="F:heme binding"/>
    <property type="evidence" value="ECO:0007669"/>
    <property type="project" value="InterPro"/>
</dbReference>
<keyword evidence="7" id="KW-1185">Reference proteome</keyword>